<dbReference type="InterPro" id="IPR027039">
    <property type="entry name" value="Crtac1"/>
</dbReference>
<evidence type="ECO:0000256" key="1">
    <source>
        <dbReference type="ARBA" id="ARBA00022729"/>
    </source>
</evidence>
<organism evidence="3 4">
    <name type="scientific">Mariniflexile litorale</name>
    <dbReference type="NCBI Taxonomy" id="3045158"/>
    <lineage>
        <taxon>Bacteria</taxon>
        <taxon>Pseudomonadati</taxon>
        <taxon>Bacteroidota</taxon>
        <taxon>Flavobacteriia</taxon>
        <taxon>Flavobacteriales</taxon>
        <taxon>Flavobacteriaceae</taxon>
        <taxon>Mariniflexile</taxon>
    </lineage>
</organism>
<dbReference type="AlphaFoldDB" id="A0AAU7EI87"/>
<evidence type="ECO:0000313" key="3">
    <source>
        <dbReference type="EMBL" id="XBL14571.1"/>
    </source>
</evidence>
<evidence type="ECO:0000259" key="2">
    <source>
        <dbReference type="Pfam" id="PF07593"/>
    </source>
</evidence>
<protein>
    <submittedName>
        <fullName evidence="3">VCBS repeat-containing protein</fullName>
    </submittedName>
</protein>
<dbReference type="PANTHER" id="PTHR16026">
    <property type="entry name" value="CARTILAGE ACIDIC PROTEIN 1"/>
    <property type="match status" value="1"/>
</dbReference>
<dbReference type="Pfam" id="PF13517">
    <property type="entry name" value="FG-GAP_3"/>
    <property type="match status" value="4"/>
</dbReference>
<keyword evidence="1" id="KW-0732">Signal</keyword>
<dbReference type="KEGG" id="mlil:QLS71_000770"/>
<dbReference type="PANTHER" id="PTHR16026:SF0">
    <property type="entry name" value="CARTILAGE ACIDIC PROTEIN 1"/>
    <property type="match status" value="1"/>
</dbReference>
<feature type="domain" description="ASPIC/UnbV" evidence="2">
    <location>
        <begin position="528"/>
        <end position="593"/>
    </location>
</feature>
<dbReference type="Pfam" id="PF07593">
    <property type="entry name" value="UnbV_ASPIC"/>
    <property type="match status" value="1"/>
</dbReference>
<keyword evidence="4" id="KW-1185">Reference proteome</keyword>
<dbReference type="InterPro" id="IPR011519">
    <property type="entry name" value="UnbV_ASPIC"/>
</dbReference>
<dbReference type="InterPro" id="IPR028994">
    <property type="entry name" value="Integrin_alpha_N"/>
</dbReference>
<proteinExistence type="predicted"/>
<dbReference type="EMBL" id="CP155618">
    <property type="protein sequence ID" value="XBL14571.1"/>
    <property type="molecule type" value="Genomic_DNA"/>
</dbReference>
<dbReference type="InterPro" id="IPR013517">
    <property type="entry name" value="FG-GAP"/>
</dbReference>
<reference evidence="3" key="1">
    <citation type="submission" date="2024-04" db="EMBL/GenBank/DDBJ databases">
        <title>Mariniflexile litorale, isolated from the shallow sediments of the Sea of Japan.</title>
        <authorList>
            <person name="Romanenko L."/>
            <person name="Isaeva M."/>
        </authorList>
    </citation>
    <scope>NUCLEOTIDE SEQUENCE [LARGE SCALE GENOMIC DNA]</scope>
    <source>
        <strain evidence="3">KMM 9835</strain>
    </source>
</reference>
<gene>
    <name evidence="3" type="ORF">QLS71_000770</name>
</gene>
<sequence>MINKFFIGGLILLVCLNACKKKSSEDSSTLFRIVHNSGIDFTNKLTETDSVNYFKYHYLYNGGGVAVGDINNDGLSDIYFTGNMVPNKLYLNKGNMQFEDITKKAGVAGDDRWVTGVTMGDINNDGLLDIYVSVAGKWKETNNLLFVNKGIQNGVPHFEEMAKAYGIDDSGNSTQAVFFDYDMDGDLDLFVANYPMTPFNAVNRQYKYNMDKVSAETSDRLYKNNGNGKFEDVTKASGLMQYGLTLGVIAADYNNDGFPDLYLSNDFASKDYFFFNNGDGTFTDKLELATNHTALYGMGSDAADINNDGLLDFIQVDMTPKGNRKSKANMASMNPNRFWEAVSLGLHYQYMQNVFQINNGMDNQGVPHFSDVAQMTDLALTDWSWAPLIVDLDNDGLKDVFITNGNRKDTNNKDYFKKIDFGRDYFGNKTKEVDYLALSKNIPSEKVANVVMKNRGGLSFSNQKDWGLNFFGYSNGASYADLDNDGDLDLIINNTDDASMVYENTCSDKGLNNYLRFNLKGPEKNPFGIGTKIKLENKGEAQYQYLTLTRGFQSSVEHFLHFGVGASTTIDEVTIKWPDGKEEALKNIATNKMVEVNYSNARFLTKNLKEKSETLFKEANQELGLVHIHEENRFDDFSYEILLPHKTSRYGPGLAVADINNDGLEDFFTGGATGFSGVLYNQKADGTFEKAMSQPWEYDKANEDIGAVFFDANGDGAPDLYVVSGGNEFKKDSPLLQDRLYINNGSGIFTKTKSALPKMLTSGSRVISADYDGDGDLDLFVGGRMVPRSYPLPANSYILENISTKGHIEFKDVTKDIAPVLNGLGMVTDAIWSDFDNDNDLDLIVVGEWMPITFLKNESGNFVDSAEEFGFSNSVGWWNAIEAADFDKDGDLDFVVGNLGLNYKYKASVEEPFSVYAHDFDSNGQLDIVLSYYNEGTQFPVRGKQCSSQQIPAISEKYKDYNEFAIATVEDVYSEELLSEAIHYDVTNFASSYIENLGNNQFKITNLPNEAQISSINDILCEDFDEDGYLDLLVAGNLYQSEVETPRNDASYGLFLKGNGKGAFNPIPYHQSGLLINGDTKDLATIKSKKGNIILAANNDDKLIAIKVNNKEKK</sequence>
<dbReference type="SUPFAM" id="SSF69318">
    <property type="entry name" value="Integrin alpha N-terminal domain"/>
    <property type="match status" value="3"/>
</dbReference>
<evidence type="ECO:0000313" key="4">
    <source>
        <dbReference type="Proteomes" id="UP001224325"/>
    </source>
</evidence>
<dbReference type="Proteomes" id="UP001224325">
    <property type="component" value="Chromosome"/>
</dbReference>
<dbReference type="Gene3D" id="2.130.10.130">
    <property type="entry name" value="Integrin alpha, N-terminal"/>
    <property type="match status" value="3"/>
</dbReference>
<accession>A0AAU7EI87</accession>
<dbReference type="RefSeq" id="WP_308992366.1">
    <property type="nucleotide sequence ID" value="NZ_CP155618.1"/>
</dbReference>
<name>A0AAU7EI87_9FLAO</name>